<dbReference type="Proteomes" id="UP001498398">
    <property type="component" value="Unassembled WGS sequence"/>
</dbReference>
<organism evidence="1 2">
    <name type="scientific">Marasmiellus scandens</name>
    <dbReference type="NCBI Taxonomy" id="2682957"/>
    <lineage>
        <taxon>Eukaryota</taxon>
        <taxon>Fungi</taxon>
        <taxon>Dikarya</taxon>
        <taxon>Basidiomycota</taxon>
        <taxon>Agaricomycotina</taxon>
        <taxon>Agaricomycetes</taxon>
        <taxon>Agaricomycetidae</taxon>
        <taxon>Agaricales</taxon>
        <taxon>Marasmiineae</taxon>
        <taxon>Omphalotaceae</taxon>
        <taxon>Marasmiellus</taxon>
    </lineage>
</organism>
<protein>
    <submittedName>
        <fullName evidence="1">Uncharacterized protein</fullName>
    </submittedName>
</protein>
<comment type="caution">
    <text evidence="1">The sequence shown here is derived from an EMBL/GenBank/DDBJ whole genome shotgun (WGS) entry which is preliminary data.</text>
</comment>
<proteinExistence type="predicted"/>
<sequence length="435" mass="48495">MEPSFVVHKYARSTSTSSTQNSVQAVLNQGRNVLSQTLNTRWFNAVPSKPILSIDAPRCYFFSSHPPSIDDVHVKNSNEHGLQAWGTKFTETELGFRLDDLDEFEGTNFDYLSEQPRPSKTSRKRLKLYAGSLFKVIPYPHLFPSSFVRYTDPGDLTPYQREPIPIPPYTFSTLPISSPTLPNFARYAWIIPVRGVLPWRGATAAAVLEPLPGLEHSVMSNSPTSQTLLPSLSSSSLQDPSITTKTLPKLLPIPSDTQKNLPILWTHDSLQKFWAWLCLLREKLAVGPIGMSFQMARNRYSGHSCIDIEVGNDGEFDAETEHSGLGPDPFRVDNSSRVEETHVLLGAADHIKIYHDASKSMGVRNVLDSWAYCVLSEVVSPDGSNRVDVIEVVEGTGEEQEEEELQKKRKGPKLRPLRGARLVLVDELSEGILIA</sequence>
<dbReference type="EMBL" id="JBANRG010000014">
    <property type="protein sequence ID" value="KAK7460849.1"/>
    <property type="molecule type" value="Genomic_DNA"/>
</dbReference>
<gene>
    <name evidence="1" type="ORF">VKT23_008780</name>
</gene>
<accession>A0ABR1JFK3</accession>
<reference evidence="1 2" key="1">
    <citation type="submission" date="2024-01" db="EMBL/GenBank/DDBJ databases">
        <title>A draft genome for the cacao thread blight pathogen Marasmiellus scandens.</title>
        <authorList>
            <person name="Baruah I.K."/>
            <person name="Leung J."/>
            <person name="Bukari Y."/>
            <person name="Amoako-Attah I."/>
            <person name="Meinhardt L.W."/>
            <person name="Bailey B.A."/>
            <person name="Cohen S.P."/>
        </authorList>
    </citation>
    <scope>NUCLEOTIDE SEQUENCE [LARGE SCALE GENOMIC DNA]</scope>
    <source>
        <strain evidence="1 2">GH-19</strain>
    </source>
</reference>
<keyword evidence="2" id="KW-1185">Reference proteome</keyword>
<evidence type="ECO:0000313" key="2">
    <source>
        <dbReference type="Proteomes" id="UP001498398"/>
    </source>
</evidence>
<name>A0ABR1JFK3_9AGAR</name>
<evidence type="ECO:0000313" key="1">
    <source>
        <dbReference type="EMBL" id="KAK7460849.1"/>
    </source>
</evidence>